<dbReference type="EMBL" id="CADCXV010000158">
    <property type="protein sequence ID" value="CAB0028551.1"/>
    <property type="molecule type" value="Genomic_DNA"/>
</dbReference>
<evidence type="ECO:0000313" key="2">
    <source>
        <dbReference type="Proteomes" id="UP000479190"/>
    </source>
</evidence>
<accession>A0A6H5HY62</accession>
<reference evidence="1 2" key="1">
    <citation type="submission" date="2020-02" db="EMBL/GenBank/DDBJ databases">
        <authorList>
            <person name="Ferguson B K."/>
        </authorList>
    </citation>
    <scope>NUCLEOTIDE SEQUENCE [LARGE SCALE GENOMIC DNA]</scope>
</reference>
<organism evidence="1 2">
    <name type="scientific">Trichogramma brassicae</name>
    <dbReference type="NCBI Taxonomy" id="86971"/>
    <lineage>
        <taxon>Eukaryota</taxon>
        <taxon>Metazoa</taxon>
        <taxon>Ecdysozoa</taxon>
        <taxon>Arthropoda</taxon>
        <taxon>Hexapoda</taxon>
        <taxon>Insecta</taxon>
        <taxon>Pterygota</taxon>
        <taxon>Neoptera</taxon>
        <taxon>Endopterygota</taxon>
        <taxon>Hymenoptera</taxon>
        <taxon>Apocrita</taxon>
        <taxon>Proctotrupomorpha</taxon>
        <taxon>Chalcidoidea</taxon>
        <taxon>Trichogrammatidae</taxon>
        <taxon>Trichogramma</taxon>
    </lineage>
</organism>
<dbReference type="Proteomes" id="UP000479190">
    <property type="component" value="Unassembled WGS sequence"/>
</dbReference>
<protein>
    <submittedName>
        <fullName evidence="1">Uncharacterized protein</fullName>
    </submittedName>
</protein>
<name>A0A6H5HY62_9HYME</name>
<gene>
    <name evidence="1" type="ORF">TBRA_LOCUS707</name>
</gene>
<keyword evidence="2" id="KW-1185">Reference proteome</keyword>
<sequence>MNYSLMKRLSRQRGPYFICSIFDPRRAKPPSFKHGHKIFREILVHIYLLPQQRRRRRDDDDAAAAAAKQGGKKTQFIFDIRQLDSPTTPQVAYSVHQVRIQPQRRLFPRKSRCFRYFVHLGGLFVAPGMNTAPTTTFSQEVEMFSLLYPPRWPIRGTRYEYSPNDDFLRGSRDVFATMSTWVAYSVHQVQIQLRRQLFPRKSRCFRYFDTTGGLFGAPGMNTAPTTTFSEEVEMFSLLWPPRWPIRCTRYKYNFDDIFPQGSRDFLATLTPRVAYSLHQHHDH</sequence>
<dbReference type="AlphaFoldDB" id="A0A6H5HY62"/>
<evidence type="ECO:0000313" key="1">
    <source>
        <dbReference type="EMBL" id="CAB0028551.1"/>
    </source>
</evidence>
<proteinExistence type="predicted"/>